<dbReference type="OrthoDB" id="7451790at2759"/>
<dbReference type="SUPFAM" id="SSF52058">
    <property type="entry name" value="L domain-like"/>
    <property type="match status" value="1"/>
</dbReference>
<dbReference type="RefSeq" id="XP_068350617.1">
    <property type="nucleotide sequence ID" value="XM_068510748.1"/>
</dbReference>
<sequence length="519" mass="59449">MKLSRALKGAKPSLCIRATAMTVSDIDTVPISFHLATELFLADNKLKTLGNIGQFPSLVRLSLENNSISDIESLEPLRALTKLKEIRLRGNPVCQVPLFECHLTNICESLQVINNKRIKNFKNKNTSDLNNTNDEQIESDFSSISNSHINRSELNHQSKNKNNKAKCEIDIIYSLFIAEFIKSIEKRPKFEKVDNQFRSFLRRRGSYESFAHKIRYANLNTSEDNYFAFLRNLCCKSISKDLISETTFEALSSRIISKYFVKLCHLTRDEINRLGIPLFIHQEKKNQPNQSNAIRKMSLKSIDENTYESKNEYKIESKNDSKIESINEFKIESKSDSKREHQKKIDEKEKDVKLNNNQFSLAKSDNTKSSTSETIPSYSKKLTKNNDMNLSKCLSHGCISMPPIESDFSSLSFTRDIVFSEPVVQPRQLSLVVERTFEFDSIELEPEPPLDDDELLEFLNTSSSSSSSSSRGLPPILRLLPEIDDPSSSEASESDISPKRSMKRRRTKLPQSFNQDFFM</sequence>
<dbReference type="GO" id="GO:0000398">
    <property type="term" value="P:mRNA splicing, via spliceosome"/>
    <property type="evidence" value="ECO:0007669"/>
    <property type="project" value="InterPro"/>
</dbReference>
<feature type="region of interest" description="Disordered" evidence="6">
    <location>
        <begin position="461"/>
        <end position="519"/>
    </location>
</feature>
<keyword evidence="3" id="KW-0677">Repeat</keyword>
<comment type="similarity">
    <text evidence="5">Belongs to the U2 small nuclear ribonucleoprotein A family.</text>
</comment>
<name>A0A1J4JEE1_9EUKA</name>
<keyword evidence="2" id="KW-0433">Leucine-rich repeat</keyword>
<evidence type="ECO:0000256" key="1">
    <source>
        <dbReference type="ARBA" id="ARBA00004123"/>
    </source>
</evidence>
<dbReference type="PANTHER" id="PTHR10552">
    <property type="entry name" value="U2 SMALL NUCLEAR RIBONUCLEOPROTEIN A"/>
    <property type="match status" value="1"/>
</dbReference>
<dbReference type="Gene3D" id="3.80.10.10">
    <property type="entry name" value="Ribonuclease Inhibitor"/>
    <property type="match status" value="1"/>
</dbReference>
<dbReference type="AlphaFoldDB" id="A0A1J4JEE1"/>
<dbReference type="PROSITE" id="PS51450">
    <property type="entry name" value="LRR"/>
    <property type="match status" value="1"/>
</dbReference>
<evidence type="ECO:0000256" key="3">
    <source>
        <dbReference type="ARBA" id="ARBA00022737"/>
    </source>
</evidence>
<dbReference type="InterPro" id="IPR025875">
    <property type="entry name" value="Leu-rich_rpt_4"/>
</dbReference>
<dbReference type="Pfam" id="PF12799">
    <property type="entry name" value="LRR_4"/>
    <property type="match status" value="1"/>
</dbReference>
<accession>A0A1J4JEE1</accession>
<proteinExistence type="inferred from homology"/>
<evidence type="ECO:0000256" key="6">
    <source>
        <dbReference type="SAM" id="MobiDB-lite"/>
    </source>
</evidence>
<comment type="caution">
    <text evidence="7">The sequence shown here is derived from an EMBL/GenBank/DDBJ whole genome shotgun (WGS) entry which is preliminary data.</text>
</comment>
<organism evidence="7 8">
    <name type="scientific">Tritrichomonas foetus</name>
    <dbReference type="NCBI Taxonomy" id="1144522"/>
    <lineage>
        <taxon>Eukaryota</taxon>
        <taxon>Metamonada</taxon>
        <taxon>Parabasalia</taxon>
        <taxon>Tritrichomonadida</taxon>
        <taxon>Tritrichomonadidae</taxon>
        <taxon>Tritrichomonas</taxon>
    </lineage>
</organism>
<evidence type="ECO:0000256" key="5">
    <source>
        <dbReference type="ARBA" id="ARBA00024196"/>
    </source>
</evidence>
<dbReference type="InterPro" id="IPR032675">
    <property type="entry name" value="LRR_dom_sf"/>
</dbReference>
<keyword evidence="4" id="KW-0539">Nucleus</keyword>
<feature type="region of interest" description="Disordered" evidence="6">
    <location>
        <begin position="356"/>
        <end position="376"/>
    </location>
</feature>
<dbReference type="GeneID" id="94845452"/>
<evidence type="ECO:0000313" key="8">
    <source>
        <dbReference type="Proteomes" id="UP000179807"/>
    </source>
</evidence>
<dbReference type="VEuPathDB" id="TrichDB:TRFO_36301"/>
<evidence type="ECO:0000256" key="4">
    <source>
        <dbReference type="ARBA" id="ARBA00023242"/>
    </source>
</evidence>
<comment type="subcellular location">
    <subcellularLocation>
        <location evidence="1">Nucleus</location>
    </subcellularLocation>
</comment>
<protein>
    <recommendedName>
        <fullName evidence="9">Leucine Rich Repeat family protein</fullName>
    </recommendedName>
</protein>
<dbReference type="InterPro" id="IPR001611">
    <property type="entry name" value="Leu-rich_rpt"/>
</dbReference>
<evidence type="ECO:0000256" key="2">
    <source>
        <dbReference type="ARBA" id="ARBA00022614"/>
    </source>
</evidence>
<dbReference type="InterPro" id="IPR044640">
    <property type="entry name" value="RU2A"/>
</dbReference>
<evidence type="ECO:0008006" key="9">
    <source>
        <dbReference type="Google" id="ProtNLM"/>
    </source>
</evidence>
<reference evidence="7" key="1">
    <citation type="submission" date="2016-10" db="EMBL/GenBank/DDBJ databases">
        <authorList>
            <person name="Benchimol M."/>
            <person name="Almeida L.G."/>
            <person name="Vasconcelos A.T."/>
            <person name="Perreira-Neves A."/>
            <person name="Rosa I.A."/>
            <person name="Tasca T."/>
            <person name="Bogo M.R."/>
            <person name="de Souza W."/>
        </authorList>
    </citation>
    <scope>NUCLEOTIDE SEQUENCE [LARGE SCALE GENOMIC DNA]</scope>
    <source>
        <strain evidence="7">K</strain>
    </source>
</reference>
<evidence type="ECO:0000313" key="7">
    <source>
        <dbReference type="EMBL" id="OHS97480.1"/>
    </source>
</evidence>
<gene>
    <name evidence="7" type="ORF">TRFO_36301</name>
</gene>
<keyword evidence="8" id="KW-1185">Reference proteome</keyword>
<dbReference type="GO" id="GO:0030620">
    <property type="term" value="F:U2 snRNA binding"/>
    <property type="evidence" value="ECO:0007669"/>
    <property type="project" value="InterPro"/>
</dbReference>
<dbReference type="PANTHER" id="PTHR10552:SF6">
    <property type="entry name" value="U2 SMALL NUCLEAR RIBONUCLEOPROTEIN A"/>
    <property type="match status" value="1"/>
</dbReference>
<dbReference type="EMBL" id="MLAK01001113">
    <property type="protein sequence ID" value="OHS97480.1"/>
    <property type="molecule type" value="Genomic_DNA"/>
</dbReference>
<feature type="compositionally biased region" description="Polar residues" evidence="6">
    <location>
        <begin position="509"/>
        <end position="519"/>
    </location>
</feature>
<dbReference type="Proteomes" id="UP000179807">
    <property type="component" value="Unassembled WGS sequence"/>
</dbReference>
<dbReference type="GO" id="GO:0005634">
    <property type="term" value="C:nucleus"/>
    <property type="evidence" value="ECO:0007669"/>
    <property type="project" value="UniProtKB-SubCell"/>
</dbReference>